<protein>
    <submittedName>
        <fullName evidence="4">Serpin family protein</fullName>
    </submittedName>
</protein>
<evidence type="ECO:0000256" key="1">
    <source>
        <dbReference type="RuleBase" id="RU000411"/>
    </source>
</evidence>
<evidence type="ECO:0000256" key="2">
    <source>
        <dbReference type="SAM" id="SignalP"/>
    </source>
</evidence>
<dbReference type="GO" id="GO:0005615">
    <property type="term" value="C:extracellular space"/>
    <property type="evidence" value="ECO:0007669"/>
    <property type="project" value="InterPro"/>
</dbReference>
<dbReference type="InterPro" id="IPR023796">
    <property type="entry name" value="Serpin_dom"/>
</dbReference>
<dbReference type="PROSITE" id="PS51257">
    <property type="entry name" value="PROKAR_LIPOPROTEIN"/>
    <property type="match status" value="1"/>
</dbReference>
<dbReference type="PANTHER" id="PTHR11461">
    <property type="entry name" value="SERINE PROTEASE INHIBITOR, SERPIN"/>
    <property type="match status" value="1"/>
</dbReference>
<dbReference type="Proteomes" id="UP000553776">
    <property type="component" value="Unassembled WGS sequence"/>
</dbReference>
<keyword evidence="2" id="KW-0732">Signal</keyword>
<proteinExistence type="inferred from homology"/>
<dbReference type="InterPro" id="IPR036186">
    <property type="entry name" value="Serpin_sf"/>
</dbReference>
<feature type="domain" description="Serpin" evidence="3">
    <location>
        <begin position="63"/>
        <end position="424"/>
    </location>
</feature>
<dbReference type="Gene3D" id="3.30.497.10">
    <property type="entry name" value="Antithrombin, subunit I, domain 2"/>
    <property type="match status" value="1"/>
</dbReference>
<dbReference type="GO" id="GO:0004867">
    <property type="term" value="F:serine-type endopeptidase inhibitor activity"/>
    <property type="evidence" value="ECO:0007669"/>
    <property type="project" value="InterPro"/>
</dbReference>
<dbReference type="SUPFAM" id="SSF56574">
    <property type="entry name" value="Serpins"/>
    <property type="match status" value="1"/>
</dbReference>
<dbReference type="EMBL" id="JACJVR010000145">
    <property type="protein sequence ID" value="MBB6695888.1"/>
    <property type="molecule type" value="Genomic_DNA"/>
</dbReference>
<dbReference type="RefSeq" id="WP_185139837.1">
    <property type="nucleotide sequence ID" value="NZ_BORM01000001.1"/>
</dbReference>
<dbReference type="CDD" id="cd19588">
    <property type="entry name" value="serpin_miropin-like"/>
    <property type="match status" value="1"/>
</dbReference>
<keyword evidence="5" id="KW-1185">Reference proteome</keyword>
<dbReference type="InterPro" id="IPR042178">
    <property type="entry name" value="Serpin_sf_1"/>
</dbReference>
<evidence type="ECO:0000313" key="5">
    <source>
        <dbReference type="Proteomes" id="UP000553776"/>
    </source>
</evidence>
<dbReference type="AlphaFoldDB" id="A0A841UA75"/>
<reference evidence="4 5" key="1">
    <citation type="submission" date="2020-08" db="EMBL/GenBank/DDBJ databases">
        <title>Cohnella phylogeny.</title>
        <authorList>
            <person name="Dunlap C."/>
        </authorList>
    </citation>
    <scope>NUCLEOTIDE SEQUENCE [LARGE SCALE GENOMIC DNA]</scope>
    <source>
        <strain evidence="4 5">DSM 25239</strain>
    </source>
</reference>
<dbReference type="Pfam" id="PF00079">
    <property type="entry name" value="Serpin"/>
    <property type="match status" value="1"/>
</dbReference>
<organism evidence="4 5">
    <name type="scientific">Cohnella xylanilytica</name>
    <dbReference type="NCBI Taxonomy" id="557555"/>
    <lineage>
        <taxon>Bacteria</taxon>
        <taxon>Bacillati</taxon>
        <taxon>Bacillota</taxon>
        <taxon>Bacilli</taxon>
        <taxon>Bacillales</taxon>
        <taxon>Paenibacillaceae</taxon>
        <taxon>Cohnella</taxon>
    </lineage>
</organism>
<dbReference type="Gene3D" id="2.30.39.10">
    <property type="entry name" value="Alpha-1-antitrypsin, domain 1"/>
    <property type="match status" value="1"/>
</dbReference>
<name>A0A841UA75_9BACL</name>
<comment type="similarity">
    <text evidence="1">Belongs to the serpin family.</text>
</comment>
<sequence length="427" mass="45533">MTIRKRRALATGLMAALLATTAAITGCANKEKEKENPPETAERRYQAADLDPRTVAASNAFGLKLFERLREAEPGANVWVSPLSVSSALAVAYSGASGKTAEAMAGTLGLGGLSAKEAGDGYRKLLDLLNRPVDPGIGMATANSLWLKEGVPFRDAYLQDAEADYGAELRTLDFAKKADALKAMNGWVKERTNGRIQKILEDIDPAAVLYILNAVSYRAAWTKPFNANNTEEAKFHVSETEAIPAMMMAQGGTYEYAETDDYQAIRLPLGKNASAAFVVLLPKPGVTLGSLTDKLADDPALLTADWPRRLGQIELPRFRVEDSSELNDSLKALGMGEAFDPKRASFAGIAPEPPNLYIGRVLHKTFLDVNEDGVEAAAATSVEMLAGAAPAEDPFRMTVDRPFVAAIVDAETGAVLFVGAVANPGGD</sequence>
<comment type="caution">
    <text evidence="4">The sequence shown here is derived from an EMBL/GenBank/DDBJ whole genome shotgun (WGS) entry which is preliminary data.</text>
</comment>
<feature type="chain" id="PRO_5038775733" evidence="2">
    <location>
        <begin position="23"/>
        <end position="427"/>
    </location>
</feature>
<dbReference type="InterPro" id="IPR000215">
    <property type="entry name" value="Serpin_fam"/>
</dbReference>
<dbReference type="InterPro" id="IPR042185">
    <property type="entry name" value="Serpin_sf_2"/>
</dbReference>
<evidence type="ECO:0000313" key="4">
    <source>
        <dbReference type="EMBL" id="MBB6695888.1"/>
    </source>
</evidence>
<evidence type="ECO:0000259" key="3">
    <source>
        <dbReference type="SMART" id="SM00093"/>
    </source>
</evidence>
<gene>
    <name evidence="4" type="ORF">H7B90_31315</name>
</gene>
<dbReference type="SMART" id="SM00093">
    <property type="entry name" value="SERPIN"/>
    <property type="match status" value="1"/>
</dbReference>
<accession>A0A841UA75</accession>
<feature type="signal peptide" evidence="2">
    <location>
        <begin position="1"/>
        <end position="22"/>
    </location>
</feature>
<dbReference type="PANTHER" id="PTHR11461:SF211">
    <property type="entry name" value="GH10112P-RELATED"/>
    <property type="match status" value="1"/>
</dbReference>